<proteinExistence type="inferred from homology"/>
<dbReference type="Proteomes" id="UP001342314">
    <property type="component" value="Unassembled WGS sequence"/>
</dbReference>
<dbReference type="PANTHER" id="PTHR14503:SF4">
    <property type="entry name" value="LARGE RIBOSOMAL SUBUNIT PROTEIN BL34M"/>
    <property type="match status" value="1"/>
</dbReference>
<dbReference type="Pfam" id="PF00468">
    <property type="entry name" value="Ribosomal_L34"/>
    <property type="match status" value="1"/>
</dbReference>
<evidence type="ECO:0000256" key="4">
    <source>
        <dbReference type="ARBA" id="ARBA00035274"/>
    </source>
</evidence>
<evidence type="ECO:0000256" key="1">
    <source>
        <dbReference type="ARBA" id="ARBA00010111"/>
    </source>
</evidence>
<sequence>MPRLARTLAASARTVAAPRPSPSSSSSLISRTAFPLAGAQAAAPAAPRAPRPSPTLFRAAPARSLLASHRPSLVPSPSSPSSPILALLAAQSPASAFAPEQRRFAVYGAEYQPSQVRRKRKHGFLARKRSKSGKKTLQRRWNKGRKFLSH</sequence>
<evidence type="ECO:0000256" key="2">
    <source>
        <dbReference type="ARBA" id="ARBA00022980"/>
    </source>
</evidence>
<gene>
    <name evidence="6" type="ORF">Rhopal_007787-T1</name>
</gene>
<dbReference type="AlphaFoldDB" id="A0AAV5GQ26"/>
<protein>
    <recommendedName>
        <fullName evidence="4">Large ribosomal subunit protein bL34m</fullName>
    </recommendedName>
</protein>
<keyword evidence="2" id="KW-0689">Ribosomal protein</keyword>
<evidence type="ECO:0000313" key="7">
    <source>
        <dbReference type="Proteomes" id="UP001342314"/>
    </source>
</evidence>
<organism evidence="6 7">
    <name type="scientific">Rhodotorula paludigena</name>
    <dbReference type="NCBI Taxonomy" id="86838"/>
    <lineage>
        <taxon>Eukaryota</taxon>
        <taxon>Fungi</taxon>
        <taxon>Dikarya</taxon>
        <taxon>Basidiomycota</taxon>
        <taxon>Pucciniomycotina</taxon>
        <taxon>Microbotryomycetes</taxon>
        <taxon>Sporidiobolales</taxon>
        <taxon>Sporidiobolaceae</taxon>
        <taxon>Rhodotorula</taxon>
    </lineage>
</organism>
<reference evidence="6 7" key="1">
    <citation type="submission" date="2021-12" db="EMBL/GenBank/DDBJ databases">
        <title>High titer production of polyol ester of fatty acids by Rhodotorula paludigena BS15 towards product separation-free biomass refinery.</title>
        <authorList>
            <person name="Mano J."/>
            <person name="Ono H."/>
            <person name="Tanaka T."/>
            <person name="Naito K."/>
            <person name="Sushida H."/>
            <person name="Ike M."/>
            <person name="Tokuyasu K."/>
            <person name="Kitaoka M."/>
        </authorList>
    </citation>
    <scope>NUCLEOTIDE SEQUENCE [LARGE SCALE GENOMIC DNA]</scope>
    <source>
        <strain evidence="6 7">BS15</strain>
    </source>
</reference>
<evidence type="ECO:0000256" key="5">
    <source>
        <dbReference type="SAM" id="MobiDB-lite"/>
    </source>
</evidence>
<dbReference type="GO" id="GO:0005762">
    <property type="term" value="C:mitochondrial large ribosomal subunit"/>
    <property type="evidence" value="ECO:0007669"/>
    <property type="project" value="TreeGrafter"/>
</dbReference>
<keyword evidence="7" id="KW-1185">Reference proteome</keyword>
<dbReference type="NCBIfam" id="TIGR01030">
    <property type="entry name" value="rpmH_bact"/>
    <property type="match status" value="1"/>
</dbReference>
<dbReference type="FunFam" id="1.10.287.3980:FF:000001">
    <property type="entry name" value="Mitochondrial ribosomal protein L34"/>
    <property type="match status" value="1"/>
</dbReference>
<dbReference type="GO" id="GO:0006412">
    <property type="term" value="P:translation"/>
    <property type="evidence" value="ECO:0007669"/>
    <property type="project" value="InterPro"/>
</dbReference>
<accession>A0AAV5GQ26</accession>
<comment type="similarity">
    <text evidence="1">Belongs to the bacterial ribosomal protein bL34 family.</text>
</comment>
<feature type="region of interest" description="Disordered" evidence="5">
    <location>
        <begin position="1"/>
        <end position="29"/>
    </location>
</feature>
<feature type="region of interest" description="Disordered" evidence="5">
    <location>
        <begin position="118"/>
        <end position="150"/>
    </location>
</feature>
<comment type="caution">
    <text evidence="6">The sequence shown here is derived from an EMBL/GenBank/DDBJ whole genome shotgun (WGS) entry which is preliminary data.</text>
</comment>
<dbReference type="InterPro" id="IPR000271">
    <property type="entry name" value="Ribosomal_bL34"/>
</dbReference>
<dbReference type="PANTHER" id="PTHR14503">
    <property type="entry name" value="MITOCHONDRIAL RIBOSOMAL PROTEIN 34 FAMILY MEMBER"/>
    <property type="match status" value="1"/>
</dbReference>
<evidence type="ECO:0000256" key="3">
    <source>
        <dbReference type="ARBA" id="ARBA00023274"/>
    </source>
</evidence>
<name>A0AAV5GQ26_9BASI</name>
<evidence type="ECO:0000313" key="6">
    <source>
        <dbReference type="EMBL" id="GJN94696.1"/>
    </source>
</evidence>
<dbReference type="Gene3D" id="1.10.287.3980">
    <property type="match status" value="1"/>
</dbReference>
<dbReference type="GO" id="GO:0003735">
    <property type="term" value="F:structural constituent of ribosome"/>
    <property type="evidence" value="ECO:0007669"/>
    <property type="project" value="InterPro"/>
</dbReference>
<dbReference type="EMBL" id="BQKY01000018">
    <property type="protein sequence ID" value="GJN94696.1"/>
    <property type="molecule type" value="Genomic_DNA"/>
</dbReference>
<keyword evidence="3" id="KW-0687">Ribonucleoprotein</keyword>